<dbReference type="SUPFAM" id="SSF74653">
    <property type="entry name" value="TolA/TonB C-terminal domain"/>
    <property type="match status" value="1"/>
</dbReference>
<dbReference type="GO" id="GO:0055085">
    <property type="term" value="P:transmembrane transport"/>
    <property type="evidence" value="ECO:0007669"/>
    <property type="project" value="InterPro"/>
</dbReference>
<dbReference type="Gene3D" id="3.30.1150.10">
    <property type="match status" value="1"/>
</dbReference>
<dbReference type="EMBL" id="CP067018">
    <property type="protein sequence ID" value="QQN61132.1"/>
    <property type="molecule type" value="Genomic_DNA"/>
</dbReference>
<evidence type="ECO:0000313" key="2">
    <source>
        <dbReference type="EMBL" id="QQN61132.1"/>
    </source>
</evidence>
<organism evidence="2 3">
    <name type="scientific">Elizabethkingia bruuniana</name>
    <dbReference type="NCBI Taxonomy" id="1756149"/>
    <lineage>
        <taxon>Bacteria</taxon>
        <taxon>Pseudomonadati</taxon>
        <taxon>Bacteroidota</taxon>
        <taxon>Flavobacteriia</taxon>
        <taxon>Flavobacteriales</taxon>
        <taxon>Weeksellaceae</taxon>
        <taxon>Elizabethkingia</taxon>
    </lineage>
</organism>
<feature type="domain" description="TonB C-terminal" evidence="1">
    <location>
        <begin position="99"/>
        <end position="156"/>
    </location>
</feature>
<evidence type="ECO:0000313" key="3">
    <source>
        <dbReference type="Proteomes" id="UP000595426"/>
    </source>
</evidence>
<reference evidence="2 3" key="1">
    <citation type="submission" date="2020-12" db="EMBL/GenBank/DDBJ databases">
        <title>FDA dAtabase for Regulatory Grade micrObial Sequences (FDA-ARGOS): Supporting development and validation of Infectious Disease Dx tests.</title>
        <authorList>
            <person name="Kerrigan L."/>
            <person name="Long C."/>
            <person name="Tallon L."/>
            <person name="Sadzewicz L."/>
            <person name="Zhao X."/>
            <person name="Boylan J."/>
            <person name="Ott S."/>
            <person name="Bowen H."/>
            <person name="Vavikolanu K."/>
            <person name="Mehta A."/>
            <person name="Aluvathingal J."/>
            <person name="Nadendla S."/>
            <person name="Yan Y."/>
            <person name="Sichtig H."/>
        </authorList>
    </citation>
    <scope>NUCLEOTIDE SEQUENCE [LARGE SCALE GENOMIC DNA]</scope>
    <source>
        <strain evidence="2 3">FDAARGOS_1031</strain>
    </source>
</reference>
<gene>
    <name evidence="2" type="ORF">I6H88_13615</name>
</gene>
<proteinExistence type="predicted"/>
<dbReference type="AlphaFoldDB" id="A0A7T7V3D3"/>
<protein>
    <submittedName>
        <fullName evidence="2">Energy transducer TonB</fullName>
    </submittedName>
</protein>
<dbReference type="InterPro" id="IPR037682">
    <property type="entry name" value="TonB_C"/>
</dbReference>
<sequence length="160" mass="18653">MIKIHSIKVQYMDNTIRVIKYNPNMYVDEYRAFSALATLDEIKALEEKYNEKAIDVNDTEIYDRVDQQAEFAGGMEKFRNLFYNNFDNSSVKNEGTLKTTVTFVVEKDGSISDVKASGPDYDFNRESERTIKSIHRKWNPAKINGYPVRSRFRFPVTINI</sequence>
<accession>A0A7T7V3D3</accession>
<dbReference type="Proteomes" id="UP000595426">
    <property type="component" value="Chromosome"/>
</dbReference>
<dbReference type="Pfam" id="PF03544">
    <property type="entry name" value="TonB_C"/>
    <property type="match status" value="1"/>
</dbReference>
<name>A0A7T7V3D3_9FLAO</name>
<keyword evidence="3" id="KW-1185">Reference proteome</keyword>
<evidence type="ECO:0000259" key="1">
    <source>
        <dbReference type="Pfam" id="PF03544"/>
    </source>
</evidence>